<dbReference type="AlphaFoldDB" id="A0A117IAQ8"/>
<comment type="similarity">
    <text evidence="1">To bacterial alkanal monooxygenase alpha and beta chains.</text>
</comment>
<evidence type="ECO:0000256" key="1">
    <source>
        <dbReference type="ARBA" id="ARBA00007789"/>
    </source>
</evidence>
<dbReference type="Proteomes" id="UP000069443">
    <property type="component" value="Unassembled WGS sequence"/>
</dbReference>
<dbReference type="NCBIfam" id="TIGR03558">
    <property type="entry name" value="oxido_grp_1"/>
    <property type="match status" value="1"/>
</dbReference>
<dbReference type="InterPro" id="IPR036661">
    <property type="entry name" value="Luciferase-like_sf"/>
</dbReference>
<dbReference type="GO" id="GO:0016705">
    <property type="term" value="F:oxidoreductase activity, acting on paired donors, with incorporation or reduction of molecular oxygen"/>
    <property type="evidence" value="ECO:0007669"/>
    <property type="project" value="InterPro"/>
</dbReference>
<dbReference type="RefSeq" id="WP_062657685.1">
    <property type="nucleotide sequence ID" value="NZ_BCSY01000057.1"/>
</dbReference>
<name>A0A117IAQ8_MYCCR</name>
<evidence type="ECO:0000313" key="3">
    <source>
        <dbReference type="EMBL" id="GAS96710.1"/>
    </source>
</evidence>
<dbReference type="STRING" id="228230.RMCC_3676"/>
<dbReference type="InterPro" id="IPR050766">
    <property type="entry name" value="Bact_Lucif_Oxidored"/>
</dbReference>
<feature type="domain" description="Luciferase-like" evidence="2">
    <location>
        <begin position="1"/>
        <end position="312"/>
    </location>
</feature>
<gene>
    <name evidence="3" type="ORF">RMCC_3676</name>
</gene>
<evidence type="ECO:0000259" key="2">
    <source>
        <dbReference type="Pfam" id="PF00296"/>
    </source>
</evidence>
<accession>A0A117IAQ8</accession>
<organism evidence="3 4">
    <name type="scientific">Mycolicibacterium canariasense</name>
    <name type="common">Mycobacterium canariasense</name>
    <dbReference type="NCBI Taxonomy" id="228230"/>
    <lineage>
        <taxon>Bacteria</taxon>
        <taxon>Bacillati</taxon>
        <taxon>Actinomycetota</taxon>
        <taxon>Actinomycetes</taxon>
        <taxon>Mycobacteriales</taxon>
        <taxon>Mycobacteriaceae</taxon>
        <taxon>Mycolicibacterium</taxon>
    </lineage>
</organism>
<keyword evidence="4" id="KW-1185">Reference proteome</keyword>
<dbReference type="InterPro" id="IPR011251">
    <property type="entry name" value="Luciferase-like_dom"/>
</dbReference>
<evidence type="ECO:0000313" key="4">
    <source>
        <dbReference type="Proteomes" id="UP000069443"/>
    </source>
</evidence>
<dbReference type="InterPro" id="IPR019949">
    <property type="entry name" value="CmoO-like"/>
</dbReference>
<dbReference type="GO" id="GO:0005829">
    <property type="term" value="C:cytosol"/>
    <property type="evidence" value="ECO:0007669"/>
    <property type="project" value="TreeGrafter"/>
</dbReference>
<protein>
    <submittedName>
        <fullName evidence="3">Luciferase family oxidoreductase, group 1</fullName>
    </submittedName>
</protein>
<dbReference type="SUPFAM" id="SSF51679">
    <property type="entry name" value="Bacterial luciferase-like"/>
    <property type="match status" value="1"/>
</dbReference>
<dbReference type="OrthoDB" id="9780518at2"/>
<dbReference type="PANTHER" id="PTHR30137">
    <property type="entry name" value="LUCIFERASE-LIKE MONOOXYGENASE"/>
    <property type="match status" value="1"/>
</dbReference>
<comment type="caution">
    <text evidence="3">The sequence shown here is derived from an EMBL/GenBank/DDBJ whole genome shotgun (WGS) entry which is preliminary data.</text>
</comment>
<reference evidence="4" key="2">
    <citation type="submission" date="2016-02" db="EMBL/GenBank/DDBJ databases">
        <title>Draft genome sequence of five rapidly growing Mycobacterium species.</title>
        <authorList>
            <person name="Katahira K."/>
            <person name="Gotou Y."/>
            <person name="Iida K."/>
            <person name="Ogura Y."/>
            <person name="Hayashi T."/>
        </authorList>
    </citation>
    <scope>NUCLEOTIDE SEQUENCE [LARGE SCALE GENOMIC DNA]</scope>
    <source>
        <strain evidence="4">JCM15298</strain>
    </source>
</reference>
<dbReference type="Pfam" id="PF00296">
    <property type="entry name" value="Bac_luciferase"/>
    <property type="match status" value="1"/>
</dbReference>
<dbReference type="PANTHER" id="PTHR30137:SF6">
    <property type="entry name" value="LUCIFERASE-LIKE MONOOXYGENASE"/>
    <property type="match status" value="1"/>
</dbReference>
<sequence>MRLSVLDLVPVRSDQSTADALAATAALAKTADRLGFTRYWVAEHHNMAAVAATSPPVLIAYLAAQTSAIRLGSGGVMLPNHAPLAVAEQFALLEAAAPGRIDLGIGRAPGSDPVTSVALRGAAGRDDSDIERFPQYLDDVAALMGARGVRVELTRGGLLQQQDYVLKATPNAGSEPRLWLLGSSMYSAHLAAAKGLPYVFANHFSGQGTAEALAAYRAEFRPSAELSEPLTFLTVNASVAQTHAEAQDLLLPNLQMMGRLRTGRPLGPLDLVEDALAATISAQEQLIVDSGRARTVVGEPAEAADQIRALAEQFDVDEVMISPVGSAHRGTAPATAPARETTLELLAKELL</sequence>
<proteinExistence type="predicted"/>
<dbReference type="Gene3D" id="3.20.20.30">
    <property type="entry name" value="Luciferase-like domain"/>
    <property type="match status" value="1"/>
</dbReference>
<dbReference type="EMBL" id="BCSY01000057">
    <property type="protein sequence ID" value="GAS96710.1"/>
    <property type="molecule type" value="Genomic_DNA"/>
</dbReference>
<reference evidence="4" key="1">
    <citation type="journal article" date="2016" name="Genome Announc.">
        <title>Draft Genome Sequences of Five Rapidly Growing Mycobacterium Species, M. thermoresistibile, M. fortuitum subsp. acetamidolyticum, M. canariasense, M. brisbanense, and M. novocastrense.</title>
        <authorList>
            <person name="Katahira K."/>
            <person name="Ogura Y."/>
            <person name="Gotoh Y."/>
            <person name="Hayashi T."/>
        </authorList>
    </citation>
    <scope>NUCLEOTIDE SEQUENCE [LARGE SCALE GENOMIC DNA]</scope>
    <source>
        <strain evidence="4">JCM15298</strain>
    </source>
</reference>